<dbReference type="AlphaFoldDB" id="G5HBI0"/>
<feature type="transmembrane region" description="Helical" evidence="2">
    <location>
        <begin position="32"/>
        <end position="52"/>
    </location>
</feature>
<protein>
    <submittedName>
        <fullName evidence="3">Uncharacterized protein</fullName>
    </submittedName>
</protein>
<keyword evidence="4" id="KW-1185">Reference proteome</keyword>
<name>G5HBI0_9BACT</name>
<organism evidence="3 4">
    <name type="scientific">Alistipes indistinctus YIT 12060</name>
    <dbReference type="NCBI Taxonomy" id="742725"/>
    <lineage>
        <taxon>Bacteria</taxon>
        <taxon>Pseudomonadati</taxon>
        <taxon>Bacteroidota</taxon>
        <taxon>Bacteroidia</taxon>
        <taxon>Bacteroidales</taxon>
        <taxon>Rikenellaceae</taxon>
        <taxon>Alistipes</taxon>
    </lineage>
</organism>
<accession>G5HBI0</accession>
<gene>
    <name evidence="3" type="ORF">HMPREF9450_02290</name>
</gene>
<dbReference type="HOGENOM" id="CLU_2969080_0_0_10"/>
<dbReference type="EMBL" id="ADLD01000014">
    <property type="protein sequence ID" value="EHB91207.1"/>
    <property type="molecule type" value="Genomic_DNA"/>
</dbReference>
<evidence type="ECO:0000256" key="2">
    <source>
        <dbReference type="SAM" id="Phobius"/>
    </source>
</evidence>
<feature type="region of interest" description="Disordered" evidence="1">
    <location>
        <begin position="1"/>
        <end position="23"/>
    </location>
</feature>
<sequence>MPKPLTPEEEELIREHTAPDPEQKKSTVVKNMLLFALIFILMVFFGYLMVYWGTKLGN</sequence>
<keyword evidence="2" id="KW-0472">Membrane</keyword>
<keyword evidence="2" id="KW-1133">Transmembrane helix</keyword>
<dbReference type="GeneID" id="92817043"/>
<evidence type="ECO:0000256" key="1">
    <source>
        <dbReference type="SAM" id="MobiDB-lite"/>
    </source>
</evidence>
<evidence type="ECO:0000313" key="4">
    <source>
        <dbReference type="Proteomes" id="UP000006008"/>
    </source>
</evidence>
<dbReference type="PATRIC" id="fig|742725.3.peg.2357"/>
<keyword evidence="2" id="KW-0812">Transmembrane</keyword>
<comment type="caution">
    <text evidence="3">The sequence shown here is derived from an EMBL/GenBank/DDBJ whole genome shotgun (WGS) entry which is preliminary data.</text>
</comment>
<reference evidence="3 4" key="1">
    <citation type="submission" date="2011-08" db="EMBL/GenBank/DDBJ databases">
        <title>The Genome Sequence of Alistipes indistinctus YIT 12060.</title>
        <authorList>
            <consortium name="The Broad Institute Genome Sequencing Platform"/>
            <person name="Earl A."/>
            <person name="Ward D."/>
            <person name="Feldgarden M."/>
            <person name="Gevers D."/>
            <person name="Morotomi M."/>
            <person name="Young S.K."/>
            <person name="Zeng Q."/>
            <person name="Gargeya S."/>
            <person name="Fitzgerald M."/>
            <person name="Haas B."/>
            <person name="Abouelleil A."/>
            <person name="Alvarado L."/>
            <person name="Arachchi H.M."/>
            <person name="Berlin A."/>
            <person name="Brown A."/>
            <person name="Chapman S.B."/>
            <person name="Chen Z."/>
            <person name="Dunbar C."/>
            <person name="Freedman E."/>
            <person name="Gearin G."/>
            <person name="Gellesch M."/>
            <person name="Goldberg J."/>
            <person name="Griggs A."/>
            <person name="Gujja S."/>
            <person name="Heiman D."/>
            <person name="Howarth C."/>
            <person name="Larson L."/>
            <person name="Lui A."/>
            <person name="MacDonald P.J.P."/>
            <person name="Montmayeur A."/>
            <person name="Murphy C."/>
            <person name="Neiman D."/>
            <person name="Pearson M."/>
            <person name="Priest M."/>
            <person name="Roberts A."/>
            <person name="Saif S."/>
            <person name="Shea T."/>
            <person name="Shenoy N."/>
            <person name="Sisk P."/>
            <person name="Stolte C."/>
            <person name="Sykes S."/>
            <person name="Wortman J."/>
            <person name="Nusbaum C."/>
            <person name="Birren B."/>
        </authorList>
    </citation>
    <scope>NUCLEOTIDE SEQUENCE [LARGE SCALE GENOMIC DNA]</scope>
    <source>
        <strain evidence="3 4">YIT 12060</strain>
    </source>
</reference>
<evidence type="ECO:0000313" key="3">
    <source>
        <dbReference type="EMBL" id="EHB91207.1"/>
    </source>
</evidence>
<dbReference type="Proteomes" id="UP000006008">
    <property type="component" value="Unassembled WGS sequence"/>
</dbReference>
<feature type="compositionally biased region" description="Basic and acidic residues" evidence="1">
    <location>
        <begin position="13"/>
        <end position="23"/>
    </location>
</feature>
<proteinExistence type="predicted"/>
<dbReference type="RefSeq" id="WP_009135096.1">
    <property type="nucleotide sequence ID" value="NZ_CP102250.1"/>
</dbReference>